<proteinExistence type="predicted"/>
<name>A0A481ZAK5_9VIRU</name>
<keyword evidence="1" id="KW-0472">Membrane</keyword>
<keyword evidence="1" id="KW-0812">Transmembrane</keyword>
<gene>
    <name evidence="2" type="ORF">LCPAC401_02940</name>
</gene>
<organism evidence="2">
    <name type="scientific">Pithovirus LCPAC401</name>
    <dbReference type="NCBI Taxonomy" id="2506595"/>
    <lineage>
        <taxon>Viruses</taxon>
        <taxon>Pithoviruses</taxon>
    </lineage>
</organism>
<dbReference type="EMBL" id="MK500579">
    <property type="protein sequence ID" value="QBK92656.1"/>
    <property type="molecule type" value="Genomic_DNA"/>
</dbReference>
<evidence type="ECO:0000256" key="1">
    <source>
        <dbReference type="SAM" id="Phobius"/>
    </source>
</evidence>
<reference evidence="2" key="1">
    <citation type="journal article" date="2019" name="MBio">
        <title>Virus Genomes from Deep Sea Sediments Expand the Ocean Megavirome and Support Independent Origins of Viral Gigantism.</title>
        <authorList>
            <person name="Backstrom D."/>
            <person name="Yutin N."/>
            <person name="Jorgensen S.L."/>
            <person name="Dharamshi J."/>
            <person name="Homa F."/>
            <person name="Zaremba-Niedwiedzka K."/>
            <person name="Spang A."/>
            <person name="Wolf Y.I."/>
            <person name="Koonin E.V."/>
            <person name="Ettema T.J."/>
        </authorList>
    </citation>
    <scope>NUCLEOTIDE SEQUENCE</scope>
</reference>
<feature type="transmembrane region" description="Helical" evidence="1">
    <location>
        <begin position="15"/>
        <end position="38"/>
    </location>
</feature>
<accession>A0A481ZAK5</accession>
<evidence type="ECO:0000313" key="2">
    <source>
        <dbReference type="EMBL" id="QBK92656.1"/>
    </source>
</evidence>
<protein>
    <submittedName>
        <fullName evidence="2">Uncharacterized protein</fullName>
    </submittedName>
</protein>
<keyword evidence="1" id="KW-1133">Transmembrane helix</keyword>
<sequence length="154" mass="17181">MNKTMAAQEFNSNHWTGAAVIAVILIIIVVIVISMMSFGQQQEMSQNRFSLNMKRSDGRDTMDARNRGNTMVIHNPDENGKECDLELLLKPNFKERNGRRILIKNNTAKSTITLVPTDGVTLDTGKIEDGLIVKPAAYAQLVYQFNGGSLLRLQ</sequence>